<gene>
    <name evidence="1" type="ORF">PCE31107_03423</name>
</gene>
<reference evidence="1 2" key="1">
    <citation type="submission" date="2019-08" db="EMBL/GenBank/DDBJ databases">
        <authorList>
            <person name="Peeters C."/>
        </authorList>
    </citation>
    <scope>NUCLEOTIDE SEQUENCE [LARGE SCALE GENOMIC DNA]</scope>
    <source>
        <strain evidence="1 2">LMG 31107</strain>
    </source>
</reference>
<sequence>MKSPVNPGLRACSPIAYIESASVLGWIFGSDIRLIFAEMVAEAETPQGIGGAAARRPMPE</sequence>
<dbReference type="AlphaFoldDB" id="A0A5E4WQA8"/>
<evidence type="ECO:0000313" key="2">
    <source>
        <dbReference type="Proteomes" id="UP000396788"/>
    </source>
</evidence>
<evidence type="ECO:0000313" key="1">
    <source>
        <dbReference type="EMBL" id="VVE26403.1"/>
    </source>
</evidence>
<dbReference type="EMBL" id="CABPRY010000008">
    <property type="protein sequence ID" value="VVE26403.1"/>
    <property type="molecule type" value="Genomic_DNA"/>
</dbReference>
<accession>A0A5E4WQA8</accession>
<proteinExistence type="predicted"/>
<organism evidence="1 2">
    <name type="scientific">Pandoraea cepalis</name>
    <dbReference type="NCBI Taxonomy" id="2508294"/>
    <lineage>
        <taxon>Bacteria</taxon>
        <taxon>Pseudomonadati</taxon>
        <taxon>Pseudomonadota</taxon>
        <taxon>Betaproteobacteria</taxon>
        <taxon>Burkholderiales</taxon>
        <taxon>Burkholderiaceae</taxon>
        <taxon>Pandoraea</taxon>
    </lineage>
</organism>
<name>A0A5E4WQA8_9BURK</name>
<dbReference type="Proteomes" id="UP000396788">
    <property type="component" value="Unassembled WGS sequence"/>
</dbReference>
<protein>
    <submittedName>
        <fullName evidence="1">Uncharacterized protein</fullName>
    </submittedName>
</protein>